<keyword evidence="8" id="KW-1185">Reference proteome</keyword>
<keyword evidence="2" id="KW-0812">Transmembrane</keyword>
<dbReference type="OMA" id="LMILINC"/>
<dbReference type="AlphaFoldDB" id="A0A3P8X5Q6"/>
<evidence type="ECO:0000259" key="6">
    <source>
        <dbReference type="Pfam" id="PF00520"/>
    </source>
</evidence>
<dbReference type="InParanoid" id="A0A3P8X5Q6"/>
<dbReference type="SUPFAM" id="SSF81324">
    <property type="entry name" value="Voltage-gated potassium channels"/>
    <property type="match status" value="1"/>
</dbReference>
<dbReference type="Gene3D" id="1.20.120.350">
    <property type="entry name" value="Voltage-gated potassium channels. Chain C"/>
    <property type="match status" value="1"/>
</dbReference>
<feature type="domain" description="Ion transport" evidence="6">
    <location>
        <begin position="124"/>
        <end position="190"/>
    </location>
</feature>
<dbReference type="Pfam" id="PF00520">
    <property type="entry name" value="Ion_trans"/>
    <property type="match status" value="1"/>
</dbReference>
<dbReference type="InterPro" id="IPR005821">
    <property type="entry name" value="Ion_trans_dom"/>
</dbReference>
<organism evidence="7 8">
    <name type="scientific">Cynoglossus semilaevis</name>
    <name type="common">Tongue sole</name>
    <dbReference type="NCBI Taxonomy" id="244447"/>
    <lineage>
        <taxon>Eukaryota</taxon>
        <taxon>Metazoa</taxon>
        <taxon>Chordata</taxon>
        <taxon>Craniata</taxon>
        <taxon>Vertebrata</taxon>
        <taxon>Euteleostomi</taxon>
        <taxon>Actinopterygii</taxon>
        <taxon>Neopterygii</taxon>
        <taxon>Teleostei</taxon>
        <taxon>Neoteleostei</taxon>
        <taxon>Acanthomorphata</taxon>
        <taxon>Carangaria</taxon>
        <taxon>Pleuronectiformes</taxon>
        <taxon>Pleuronectoidei</taxon>
        <taxon>Cynoglossidae</taxon>
        <taxon>Cynoglossinae</taxon>
        <taxon>Cynoglossus</taxon>
    </lineage>
</organism>
<keyword evidence="3" id="KW-1133">Transmembrane helix</keyword>
<reference evidence="7 8" key="1">
    <citation type="journal article" date="2014" name="Nat. Genet.">
        <title>Whole-genome sequence of a flatfish provides insights into ZW sex chromosome evolution and adaptation to a benthic lifestyle.</title>
        <authorList>
            <person name="Chen S."/>
            <person name="Zhang G."/>
            <person name="Shao C."/>
            <person name="Huang Q."/>
            <person name="Liu G."/>
            <person name="Zhang P."/>
            <person name="Song W."/>
            <person name="An N."/>
            <person name="Chalopin D."/>
            <person name="Volff J.N."/>
            <person name="Hong Y."/>
            <person name="Li Q."/>
            <person name="Sha Z."/>
            <person name="Zhou H."/>
            <person name="Xie M."/>
            <person name="Yu Q."/>
            <person name="Liu Y."/>
            <person name="Xiang H."/>
            <person name="Wang N."/>
            <person name="Wu K."/>
            <person name="Yang C."/>
            <person name="Zhou Q."/>
            <person name="Liao X."/>
            <person name="Yang L."/>
            <person name="Hu Q."/>
            <person name="Zhang J."/>
            <person name="Meng L."/>
            <person name="Jin L."/>
            <person name="Tian Y."/>
            <person name="Lian J."/>
            <person name="Yang J."/>
            <person name="Miao G."/>
            <person name="Liu S."/>
            <person name="Liang Z."/>
            <person name="Yan F."/>
            <person name="Li Y."/>
            <person name="Sun B."/>
            <person name="Zhang H."/>
            <person name="Zhang J."/>
            <person name="Zhu Y."/>
            <person name="Du M."/>
            <person name="Zhao Y."/>
            <person name="Schartl M."/>
            <person name="Tang Q."/>
            <person name="Wang J."/>
        </authorList>
    </citation>
    <scope>NUCLEOTIDE SEQUENCE</scope>
</reference>
<name>A0A3P8X5Q6_CYNSE</name>
<dbReference type="Proteomes" id="UP000265120">
    <property type="component" value="Chromosome 6"/>
</dbReference>
<evidence type="ECO:0000256" key="1">
    <source>
        <dbReference type="ARBA" id="ARBA00004141"/>
    </source>
</evidence>
<protein>
    <recommendedName>
        <fullName evidence="6">Ion transport domain-containing protein</fullName>
    </recommendedName>
</protein>
<keyword evidence="4" id="KW-0472">Membrane</keyword>
<reference evidence="7" key="3">
    <citation type="submission" date="2025-09" db="UniProtKB">
        <authorList>
            <consortium name="Ensembl"/>
        </authorList>
    </citation>
    <scope>IDENTIFICATION</scope>
</reference>
<feature type="compositionally biased region" description="Polar residues" evidence="5">
    <location>
        <begin position="18"/>
        <end position="38"/>
    </location>
</feature>
<sequence length="221" mass="24791">MSALLPPVGTDVFRRFNSTSATTRPQAQVQMLSRTDSNPPGRPDLSVMSSQADEPLPPLEAGRPLPFVFGTPPSMYLNTPLEDLDPFYQNQTFMVLSRGNVIHRFNADSSLFLLPPLNLIRRAAVMVITLIFTLEVALKVVARGFCVGRFTFIRDPWNWLDVLVVSGLSVRSLRSLRPLRLLSRFQGLRVRDKNLHQSHLCLVCLSLSDCVTCLSVPVSRW</sequence>
<dbReference type="PANTHER" id="PTHR10037:SF62">
    <property type="entry name" value="SODIUM CHANNEL PROTEIN 60E"/>
    <property type="match status" value="1"/>
</dbReference>
<dbReference type="GeneTree" id="ENSGT00940000167873"/>
<dbReference type="PANTHER" id="PTHR10037">
    <property type="entry name" value="VOLTAGE-GATED CATION CHANNEL CALCIUM AND SODIUM"/>
    <property type="match status" value="1"/>
</dbReference>
<evidence type="ECO:0000256" key="2">
    <source>
        <dbReference type="ARBA" id="ARBA00022692"/>
    </source>
</evidence>
<evidence type="ECO:0000313" key="8">
    <source>
        <dbReference type="Proteomes" id="UP000265120"/>
    </source>
</evidence>
<accession>A0A3P8X5Q6</accession>
<dbReference type="STRING" id="244447.ENSCSEP00000033456"/>
<evidence type="ECO:0000256" key="3">
    <source>
        <dbReference type="ARBA" id="ARBA00022989"/>
    </source>
</evidence>
<proteinExistence type="predicted"/>
<comment type="subcellular location">
    <subcellularLocation>
        <location evidence="1">Membrane</location>
        <topology evidence="1">Multi-pass membrane protein</topology>
    </subcellularLocation>
</comment>
<evidence type="ECO:0000256" key="5">
    <source>
        <dbReference type="SAM" id="MobiDB-lite"/>
    </source>
</evidence>
<dbReference type="InterPro" id="IPR027359">
    <property type="entry name" value="Volt_channel_dom_sf"/>
</dbReference>
<dbReference type="GO" id="GO:0001518">
    <property type="term" value="C:voltage-gated sodium channel complex"/>
    <property type="evidence" value="ECO:0007669"/>
    <property type="project" value="TreeGrafter"/>
</dbReference>
<feature type="region of interest" description="Disordered" evidence="5">
    <location>
        <begin position="18"/>
        <end position="53"/>
    </location>
</feature>
<evidence type="ECO:0000256" key="4">
    <source>
        <dbReference type="ARBA" id="ARBA00023136"/>
    </source>
</evidence>
<dbReference type="InterPro" id="IPR043203">
    <property type="entry name" value="VGCC_Ca_Na"/>
</dbReference>
<reference evidence="7" key="2">
    <citation type="submission" date="2025-08" db="UniProtKB">
        <authorList>
            <consortium name="Ensembl"/>
        </authorList>
    </citation>
    <scope>IDENTIFICATION</scope>
</reference>
<evidence type="ECO:0000313" key="7">
    <source>
        <dbReference type="Ensembl" id="ENSCSEP00000033456.1"/>
    </source>
</evidence>
<dbReference type="Ensembl" id="ENSCSET00000033890.1">
    <property type="protein sequence ID" value="ENSCSEP00000033456.1"/>
    <property type="gene ID" value="ENSCSEG00000021473.1"/>
</dbReference>
<dbReference type="GO" id="GO:0005248">
    <property type="term" value="F:voltage-gated sodium channel activity"/>
    <property type="evidence" value="ECO:0007669"/>
    <property type="project" value="TreeGrafter"/>
</dbReference>